<keyword evidence="3" id="KW-0238">DNA-binding</keyword>
<sequence length="659" mass="75268">MDALSIVVDEVALEGLDGITFPSIWIRLEDLQPKFPLKLDDFTKEFIWKSLVTNRNLRFYELPQERPDVQVFTRVAETDSEICLETQVKCDEDYEDIYPIHIVPENKDGIQGSCLYFKERKEITKQIRSTSLAPLASLEEASKKYGRKLVIVASQALRFRALIGVEADPDLKISQESYSVLERVGRARWQGELQSTLHCGLFVADARKLHYLRKPLVKHDLITLQPFVKRLKSGQSQHTILLLLKRFHLNRRSKCDKMLEYVSNFLQQYPGQFTTVDTLKQHLNLSEEVMKSLMKNLRTAKMTESFRMPLEDLDPDAGPCTTKNGSKVQVRCLRLVKPYSKKGIPDVMEDDDDDDDEEDNMPRRSELSIQGRVLERDFVSQAYHLVLSYGSKGIPQRDIASKMNIGRLESRMVIRKLEREDLIKGFMVDEGRQRTTRYLSHKCVGVSDQLQRFTQEHERNKRLYSAANKSNDAPPAKKKKKSTRKNEEQGGQSGGEDAAAGRVDPKREEMLGMSTEADATEQLQLQPPVMQPAPDDGAVASSSGSMISMTPDPVTPCEPEPAAVIMEKQFITQSKADSLREREPSTKDTFSRTNETYRGLKRKNLIVEAVQNLKVIEGHFPLLKMITDEEKEDGIKSRRASPRKLTLLSIRLFSPMMRE</sequence>
<proteinExistence type="predicted"/>
<reference evidence="10 11" key="2">
    <citation type="submission" date="2019-01" db="EMBL/GenBank/DDBJ databases">
        <title>A chromosome length genome reference of the Java medaka (oryzias javanicus).</title>
        <authorList>
            <person name="Herpin A."/>
            <person name="Takehana Y."/>
            <person name="Naruse K."/>
            <person name="Ansai S."/>
            <person name="Kawaguchi M."/>
        </authorList>
    </citation>
    <scope>NUCLEOTIDE SEQUENCE [LARGE SCALE GENOMIC DNA]</scope>
    <source>
        <strain evidence="10">RS831</strain>
        <tissue evidence="10">Whole body</tissue>
    </source>
</reference>
<dbReference type="InterPro" id="IPR007309">
    <property type="entry name" value="TFIIIC_Bblock-bd"/>
</dbReference>
<dbReference type="GO" id="GO:0000127">
    <property type="term" value="C:transcription factor TFIIIC complex"/>
    <property type="evidence" value="ECO:0007669"/>
    <property type="project" value="InterPro"/>
</dbReference>
<organism evidence="10 11">
    <name type="scientific">Oryzias javanicus</name>
    <name type="common">Javanese ricefish</name>
    <name type="synonym">Aplocheilus javanicus</name>
    <dbReference type="NCBI Taxonomy" id="123683"/>
    <lineage>
        <taxon>Eukaryota</taxon>
        <taxon>Metazoa</taxon>
        <taxon>Chordata</taxon>
        <taxon>Craniata</taxon>
        <taxon>Vertebrata</taxon>
        <taxon>Euteleostomi</taxon>
        <taxon>Actinopterygii</taxon>
        <taxon>Neopterygii</taxon>
        <taxon>Teleostei</taxon>
        <taxon>Neoteleostei</taxon>
        <taxon>Acanthomorphata</taxon>
        <taxon>Ovalentaria</taxon>
        <taxon>Atherinomorphae</taxon>
        <taxon>Beloniformes</taxon>
        <taxon>Adrianichthyidae</taxon>
        <taxon>Oryziinae</taxon>
        <taxon>Oryzias</taxon>
    </lineage>
</organism>
<dbReference type="PANTHER" id="PTHR15180:SF1">
    <property type="entry name" value="GENERAL TRANSCRIPTION FACTOR 3C POLYPEPTIDE 1"/>
    <property type="match status" value="1"/>
</dbReference>
<feature type="compositionally biased region" description="Acidic residues" evidence="6">
    <location>
        <begin position="347"/>
        <end position="359"/>
    </location>
</feature>
<dbReference type="GO" id="GO:0042791">
    <property type="term" value="P:5S class rRNA transcription by RNA polymerase III"/>
    <property type="evidence" value="ECO:0007669"/>
    <property type="project" value="TreeGrafter"/>
</dbReference>
<protein>
    <submittedName>
        <fullName evidence="10">Uncharacterized protein</fullName>
    </submittedName>
</protein>
<dbReference type="GO" id="GO:0006384">
    <property type="term" value="P:transcription initiation at RNA polymerase III promoter"/>
    <property type="evidence" value="ECO:0007669"/>
    <property type="project" value="InterPro"/>
</dbReference>
<feature type="region of interest" description="Disordered" evidence="6">
    <location>
        <begin position="458"/>
        <end position="504"/>
    </location>
</feature>
<evidence type="ECO:0000259" key="8">
    <source>
        <dbReference type="Pfam" id="PF23704"/>
    </source>
</evidence>
<accession>A0A437DM91</accession>
<evidence type="ECO:0000256" key="3">
    <source>
        <dbReference type="ARBA" id="ARBA00023125"/>
    </source>
</evidence>
<keyword evidence="2" id="KW-0597">Phosphoprotein</keyword>
<dbReference type="Pfam" id="PF04182">
    <property type="entry name" value="B-block_TFIIIC"/>
    <property type="match status" value="1"/>
</dbReference>
<dbReference type="EMBL" id="CM012437">
    <property type="protein sequence ID" value="RVE75930.1"/>
    <property type="molecule type" value="Genomic_DNA"/>
</dbReference>
<dbReference type="AlphaFoldDB" id="A0A437DM91"/>
<dbReference type="GO" id="GO:0005634">
    <property type="term" value="C:nucleus"/>
    <property type="evidence" value="ECO:0007669"/>
    <property type="project" value="UniProtKB-SubCell"/>
</dbReference>
<dbReference type="Proteomes" id="UP000283210">
    <property type="component" value="Chromosome 1"/>
</dbReference>
<dbReference type="Pfam" id="PF23704">
    <property type="entry name" value="WHD_GTF3C1_N"/>
    <property type="match status" value="1"/>
</dbReference>
<dbReference type="InterPro" id="IPR056428">
    <property type="entry name" value="WH_GTF3C1"/>
</dbReference>
<dbReference type="InterPro" id="IPR044210">
    <property type="entry name" value="Tfc3-like"/>
</dbReference>
<evidence type="ECO:0000256" key="1">
    <source>
        <dbReference type="ARBA" id="ARBA00004123"/>
    </source>
</evidence>
<evidence type="ECO:0000313" key="10">
    <source>
        <dbReference type="EMBL" id="RVE75930.1"/>
    </source>
</evidence>
<dbReference type="GO" id="GO:0003677">
    <property type="term" value="F:DNA binding"/>
    <property type="evidence" value="ECO:0007669"/>
    <property type="project" value="UniProtKB-KW"/>
</dbReference>
<comment type="subcellular location">
    <subcellularLocation>
        <location evidence="1">Nucleus</location>
    </subcellularLocation>
</comment>
<gene>
    <name evidence="10" type="ORF">OJAV_G00003630</name>
</gene>
<dbReference type="InterPro" id="IPR056467">
    <property type="entry name" value="eWH_GTF3C1"/>
</dbReference>
<dbReference type="Pfam" id="PF24101">
    <property type="entry name" value="WHD_GTF3C1"/>
    <property type="match status" value="1"/>
</dbReference>
<feature type="compositionally biased region" description="Low complexity" evidence="6">
    <location>
        <begin position="465"/>
        <end position="474"/>
    </location>
</feature>
<evidence type="ECO:0000256" key="5">
    <source>
        <dbReference type="ARBA" id="ARBA00023242"/>
    </source>
</evidence>
<feature type="domain" description="GTF3C1 extended winged-helix" evidence="9">
    <location>
        <begin position="595"/>
        <end position="635"/>
    </location>
</feature>
<evidence type="ECO:0000256" key="4">
    <source>
        <dbReference type="ARBA" id="ARBA00023163"/>
    </source>
</evidence>
<evidence type="ECO:0000259" key="9">
    <source>
        <dbReference type="Pfam" id="PF24101"/>
    </source>
</evidence>
<feature type="domain" description="General transcription factor 3C polypeptide 1 winged-helix" evidence="8">
    <location>
        <begin position="1"/>
        <end position="82"/>
    </location>
</feature>
<dbReference type="OrthoDB" id="68020at2759"/>
<feature type="region of interest" description="Disordered" evidence="6">
    <location>
        <begin position="528"/>
        <end position="555"/>
    </location>
</feature>
<evidence type="ECO:0000256" key="6">
    <source>
        <dbReference type="SAM" id="MobiDB-lite"/>
    </source>
</evidence>
<keyword evidence="4" id="KW-0804">Transcription</keyword>
<evidence type="ECO:0000256" key="2">
    <source>
        <dbReference type="ARBA" id="ARBA00022553"/>
    </source>
</evidence>
<name>A0A437DM91_ORYJA</name>
<keyword evidence="5" id="KW-0539">Nucleus</keyword>
<feature type="region of interest" description="Disordered" evidence="6">
    <location>
        <begin position="343"/>
        <end position="367"/>
    </location>
</feature>
<dbReference type="PANTHER" id="PTHR15180">
    <property type="entry name" value="GENERAL TRANSCRIPTION FACTOR 3C POLYPEPTIDE 1"/>
    <property type="match status" value="1"/>
</dbReference>
<reference evidence="10 11" key="1">
    <citation type="submission" date="2018-11" db="EMBL/GenBank/DDBJ databases">
        <authorList>
            <person name="Lopez-Roques C."/>
            <person name="Donnadieu C."/>
            <person name="Bouchez O."/>
            <person name="Klopp C."/>
            <person name="Cabau C."/>
            <person name="Zahm M."/>
        </authorList>
    </citation>
    <scope>NUCLEOTIDE SEQUENCE [LARGE SCALE GENOMIC DNA]</scope>
    <source>
        <strain evidence="10">RS831</strain>
        <tissue evidence="10">Whole body</tissue>
    </source>
</reference>
<evidence type="ECO:0000313" key="11">
    <source>
        <dbReference type="Proteomes" id="UP000283210"/>
    </source>
</evidence>
<feature type="domain" description="B-block binding subunit of TFIIIC" evidence="7">
    <location>
        <begin position="175"/>
        <end position="248"/>
    </location>
</feature>
<evidence type="ECO:0000259" key="7">
    <source>
        <dbReference type="Pfam" id="PF04182"/>
    </source>
</evidence>
<keyword evidence="11" id="KW-1185">Reference proteome</keyword>